<name>A0A6J8EIC9_MYTCO</name>
<accession>A0A6J8EIC9</accession>
<proteinExistence type="predicted"/>
<dbReference type="EMBL" id="CACVKT020009075">
    <property type="protein sequence ID" value="CAC5420067.1"/>
    <property type="molecule type" value="Genomic_DNA"/>
</dbReference>
<dbReference type="Proteomes" id="UP000507470">
    <property type="component" value="Unassembled WGS sequence"/>
</dbReference>
<organism evidence="3 4">
    <name type="scientific">Mytilus coruscus</name>
    <name type="common">Sea mussel</name>
    <dbReference type="NCBI Taxonomy" id="42192"/>
    <lineage>
        <taxon>Eukaryota</taxon>
        <taxon>Metazoa</taxon>
        <taxon>Spiralia</taxon>
        <taxon>Lophotrochozoa</taxon>
        <taxon>Mollusca</taxon>
        <taxon>Bivalvia</taxon>
        <taxon>Autobranchia</taxon>
        <taxon>Pteriomorphia</taxon>
        <taxon>Mytilida</taxon>
        <taxon>Mytiloidea</taxon>
        <taxon>Mytilidae</taxon>
        <taxon>Mytilinae</taxon>
        <taxon>Mytilus</taxon>
    </lineage>
</organism>
<protein>
    <recommendedName>
        <fullName evidence="2">DUF6589 domain-containing protein</fullName>
    </recommendedName>
</protein>
<keyword evidence="1" id="KW-0175">Coiled coil</keyword>
<dbReference type="AlphaFoldDB" id="A0A6J8EIC9"/>
<gene>
    <name evidence="3" type="ORF">MCOR_52334</name>
</gene>
<dbReference type="InterPro" id="IPR046496">
    <property type="entry name" value="DUF6589"/>
</dbReference>
<dbReference type="Pfam" id="PF20231">
    <property type="entry name" value="DUF6589"/>
    <property type="match status" value="1"/>
</dbReference>
<keyword evidence="4" id="KW-1185">Reference proteome</keyword>
<feature type="coiled-coil region" evidence="1">
    <location>
        <begin position="48"/>
        <end position="75"/>
    </location>
</feature>
<sequence>MLTQCLDFRSIHLFSFQLGFRGSTRNTVLKGHSKLACRALVLKQYKAALNHLLQIEELKKDLNQVIKKKISQEIQQICKYKDCVLWTKNIKQFSWKTACKQLESVCPLTMDFLHTVAGPSKLKQLPRVVSSVAILLFNRNMHMGALQVYTSFNRAGMSSSYKSTGRHVDVICEDFDLPVKMWSQKLAISAKDKDKDMTALDDHNNALSTFLEDDSTVHVSMESPAITLSSVQTPAKPVHNEPGLHQGSTFNEANIISECSMNEESPWQMYIAEPYPVTTPSYKESVKDAVLFTPLPADTSQHEEPITELTASNSPFTTVNSKDIDSTTEPSFQIFMDNLNMNTKVRHKTMDTSNKVFNLVHSVAVKDRAPSEDLDSVHPQAAILSVPNEAFVPNAEDYKALYQDCNILIQRALVDHISILKDCKEFVTYHIPHQYTEESKKKSVINGHDTADNNRVPCGYPGCQKTFAINGKCKEKHRNICLYKDLQHLQLPETNKKQKVTNKLDSDKAETEDHKFNYPCSLLRDGLYDLIREDASKENDGDRLVRMWRLDILKYTLHNHTKYRFLSFRLQAQLLALLPPKLAHQLRHNRGVNIHGGAGKNVPGDLALEFLNMRAKDSLNSLSGNLSSSSIQRCGRSLQGCNDLIDSYTEGLQQFVGRSSNSKPSIQKDINSLVEELSKENLFDKIPGRCHHSFQNIVNDDTSKVNGQKLSQWITSKK</sequence>
<evidence type="ECO:0000259" key="2">
    <source>
        <dbReference type="Pfam" id="PF20231"/>
    </source>
</evidence>
<dbReference type="OrthoDB" id="6123456at2759"/>
<evidence type="ECO:0000256" key="1">
    <source>
        <dbReference type="SAM" id="Coils"/>
    </source>
</evidence>
<evidence type="ECO:0000313" key="4">
    <source>
        <dbReference type="Proteomes" id="UP000507470"/>
    </source>
</evidence>
<evidence type="ECO:0000313" key="3">
    <source>
        <dbReference type="EMBL" id="CAC5420067.1"/>
    </source>
</evidence>
<feature type="domain" description="DUF6589" evidence="2">
    <location>
        <begin position="497"/>
        <end position="652"/>
    </location>
</feature>
<reference evidence="3 4" key="1">
    <citation type="submission" date="2020-06" db="EMBL/GenBank/DDBJ databases">
        <authorList>
            <person name="Li R."/>
            <person name="Bekaert M."/>
        </authorList>
    </citation>
    <scope>NUCLEOTIDE SEQUENCE [LARGE SCALE GENOMIC DNA]</scope>
    <source>
        <strain evidence="4">wild</strain>
    </source>
</reference>